<dbReference type="EMBL" id="MN738981">
    <property type="protein sequence ID" value="QHT33952.1"/>
    <property type="molecule type" value="Genomic_DNA"/>
</dbReference>
<evidence type="ECO:0000313" key="1">
    <source>
        <dbReference type="EMBL" id="QHT33952.1"/>
    </source>
</evidence>
<reference evidence="1" key="1">
    <citation type="journal article" date="2020" name="Nature">
        <title>Giant virus diversity and host interactions through global metagenomics.</title>
        <authorList>
            <person name="Schulz F."/>
            <person name="Roux S."/>
            <person name="Paez-Espino D."/>
            <person name="Jungbluth S."/>
            <person name="Walsh D.A."/>
            <person name="Denef V.J."/>
            <person name="McMahon K.D."/>
            <person name="Konstantinidis K.T."/>
            <person name="Eloe-Fadrosh E.A."/>
            <person name="Kyrpides N.C."/>
            <person name="Woyke T."/>
        </authorList>
    </citation>
    <scope>NUCLEOTIDE SEQUENCE</scope>
    <source>
        <strain evidence="1">GVMAG-M-3300009161-52</strain>
    </source>
</reference>
<proteinExistence type="predicted"/>
<name>A0A6C0EYV1_9ZZZZ</name>
<dbReference type="AlphaFoldDB" id="A0A6C0EYV1"/>
<sequence length="71" mass="8412">MQSLVLVLLVLGLIMMALGYQKKLLNNMETKTVVEYRFIPRSIYEDQFGPVKLESSFQDMFEKQDVFFRMI</sequence>
<protein>
    <submittedName>
        <fullName evidence="1">Uncharacterized protein</fullName>
    </submittedName>
</protein>
<organism evidence="1">
    <name type="scientific">viral metagenome</name>
    <dbReference type="NCBI Taxonomy" id="1070528"/>
    <lineage>
        <taxon>unclassified sequences</taxon>
        <taxon>metagenomes</taxon>
        <taxon>organismal metagenomes</taxon>
    </lineage>
</organism>
<accession>A0A6C0EYV1</accession>